<dbReference type="SUPFAM" id="SSF82171">
    <property type="entry name" value="DPP6 N-terminal domain-like"/>
    <property type="match status" value="1"/>
</dbReference>
<dbReference type="Pfam" id="PF07676">
    <property type="entry name" value="PD40"/>
    <property type="match status" value="2"/>
</dbReference>
<evidence type="ECO:0000313" key="6">
    <source>
        <dbReference type="Proteomes" id="UP000501568"/>
    </source>
</evidence>
<dbReference type="InterPro" id="IPR029058">
    <property type="entry name" value="AB_hydrolase_fold"/>
</dbReference>
<evidence type="ECO:0000259" key="4">
    <source>
        <dbReference type="Pfam" id="PF00326"/>
    </source>
</evidence>
<dbReference type="EMBL" id="CP049109">
    <property type="protein sequence ID" value="QIG80156.1"/>
    <property type="molecule type" value="Genomic_DNA"/>
</dbReference>
<dbReference type="GO" id="GO:0006508">
    <property type="term" value="P:proteolysis"/>
    <property type="evidence" value="ECO:0007669"/>
    <property type="project" value="InterPro"/>
</dbReference>
<dbReference type="InterPro" id="IPR011659">
    <property type="entry name" value="WD40"/>
</dbReference>
<reference evidence="5 6" key="1">
    <citation type="submission" date="2020-02" db="EMBL/GenBank/DDBJ databases">
        <authorList>
            <person name="Zheng R.K."/>
            <person name="Sun C.M."/>
        </authorList>
    </citation>
    <scope>NUCLEOTIDE SEQUENCE [LARGE SCALE GENOMIC DNA]</scope>
    <source>
        <strain evidence="6">zrk23</strain>
    </source>
</reference>
<evidence type="ECO:0000256" key="2">
    <source>
        <dbReference type="ARBA" id="ARBA00022825"/>
    </source>
</evidence>
<dbReference type="KEGG" id="spzr:G5C33_10435"/>
<proteinExistence type="predicted"/>
<feature type="chain" id="PRO_5026143382" evidence="3">
    <location>
        <begin position="29"/>
        <end position="672"/>
    </location>
</feature>
<keyword evidence="2" id="KW-0645">Protease</keyword>
<dbReference type="AlphaFoldDB" id="A0A6G6Y6F0"/>
<accession>A0A6G6Y6F0</accession>
<sequence length="672" mass="73410">MPAPLLSAARNIALFALMLAPARIPAAAQEAKTAFSAADFRRLETISGPVFAADGETIIYTLTSHAAPEAQYSDLWATEWRSGQARRLTDTPRQSEWQPAPRADGSIVYLGDAAEDGTTQLWLLSADGETTRQLSRIPGGISDYSLAPNGSAAIVVAEVGANVGEAPDIAPPIVIDRFLAREDGRGWIDDRRQHLFRVDFASNEATQLTHGDYDHWLPSWSPDGKNIAFVSKRCEAADRHYCSDIYIMPAGGGEARRVSTFAGGDADPGFESGRPSWSPDSTRIAWVRAGDEADTWYRPTQIAVADLTTGEITHPAWIDRYFYYPRWSADGTRLIALVEQDRDTRLVSIDPASGSLRELTEGRDVAYDFAVAPGGRIAVLANGPAAPLALRSVGRTPRLLTQHNGWVADRALAQTRDISWTSGETEIHGMLLLPPGEDGSRPLPTIIRLHGGPVYQFSHDFMLDWQVYAANGYAVFAPNPRGSSGRGTEFAMAQMADWGNLDVADVRAGIDYLVAAGITDPDRIGVGGWSYGGILTNYLIAREPRIAAAVSGAGMGNFLGGFGVDQYARDYLLELGAPWDEPERWLRLSYPFFEAPDIHAPTLFLCAEEDDNVPCTGGQQMYQTLKTLDVPTRLVVYPGENHGLTVPAYIEDRMQRQLDWYDRYLRAGGTGD</sequence>
<dbReference type="GO" id="GO:0004252">
    <property type="term" value="F:serine-type endopeptidase activity"/>
    <property type="evidence" value="ECO:0007669"/>
    <property type="project" value="TreeGrafter"/>
</dbReference>
<feature type="domain" description="Peptidase S9 prolyl oligopeptidase catalytic" evidence="4">
    <location>
        <begin position="461"/>
        <end position="666"/>
    </location>
</feature>
<dbReference type="SUPFAM" id="SSF69304">
    <property type="entry name" value="Tricorn protease N-terminal domain"/>
    <property type="match status" value="1"/>
</dbReference>
<dbReference type="RefSeq" id="WP_165327160.1">
    <property type="nucleotide sequence ID" value="NZ_CP049109.1"/>
</dbReference>
<protein>
    <submittedName>
        <fullName evidence="5">S9 family peptidase</fullName>
    </submittedName>
</protein>
<keyword evidence="3" id="KW-0732">Signal</keyword>
<dbReference type="SUPFAM" id="SSF53474">
    <property type="entry name" value="alpha/beta-Hydrolases"/>
    <property type="match status" value="1"/>
</dbReference>
<dbReference type="Gene3D" id="2.120.10.30">
    <property type="entry name" value="TolB, C-terminal domain"/>
    <property type="match status" value="3"/>
</dbReference>
<dbReference type="PANTHER" id="PTHR42776">
    <property type="entry name" value="SERINE PEPTIDASE S9 FAMILY MEMBER"/>
    <property type="match status" value="1"/>
</dbReference>
<dbReference type="InterPro" id="IPR011042">
    <property type="entry name" value="6-blade_b-propeller_TolB-like"/>
</dbReference>
<evidence type="ECO:0000256" key="3">
    <source>
        <dbReference type="SAM" id="SignalP"/>
    </source>
</evidence>
<evidence type="ECO:0000313" key="5">
    <source>
        <dbReference type="EMBL" id="QIG80156.1"/>
    </source>
</evidence>
<dbReference type="Proteomes" id="UP000501568">
    <property type="component" value="Chromosome"/>
</dbReference>
<keyword evidence="2" id="KW-0720">Serine protease</keyword>
<keyword evidence="1" id="KW-0378">Hydrolase</keyword>
<dbReference type="Pfam" id="PF00326">
    <property type="entry name" value="Peptidase_S9"/>
    <property type="match status" value="1"/>
</dbReference>
<name>A0A6G6Y6F0_9SPHN</name>
<gene>
    <name evidence="5" type="ORF">G5C33_10435</name>
</gene>
<dbReference type="InterPro" id="IPR001375">
    <property type="entry name" value="Peptidase_S9_cat"/>
</dbReference>
<dbReference type="Gene3D" id="3.40.50.1820">
    <property type="entry name" value="alpha/beta hydrolase"/>
    <property type="match status" value="1"/>
</dbReference>
<organism evidence="5 6">
    <name type="scientific">Stakelama tenebrarum</name>
    <dbReference type="NCBI Taxonomy" id="2711215"/>
    <lineage>
        <taxon>Bacteria</taxon>
        <taxon>Pseudomonadati</taxon>
        <taxon>Pseudomonadota</taxon>
        <taxon>Alphaproteobacteria</taxon>
        <taxon>Sphingomonadales</taxon>
        <taxon>Sphingomonadaceae</taxon>
        <taxon>Stakelama</taxon>
    </lineage>
</organism>
<feature type="signal peptide" evidence="3">
    <location>
        <begin position="1"/>
        <end position="28"/>
    </location>
</feature>
<keyword evidence="6" id="KW-1185">Reference proteome</keyword>
<evidence type="ECO:0000256" key="1">
    <source>
        <dbReference type="ARBA" id="ARBA00022801"/>
    </source>
</evidence>
<dbReference type="PANTHER" id="PTHR42776:SF27">
    <property type="entry name" value="DIPEPTIDYL PEPTIDASE FAMILY MEMBER 6"/>
    <property type="match status" value="1"/>
</dbReference>